<evidence type="ECO:0000313" key="1">
    <source>
        <dbReference type="EMBL" id="GGN90574.1"/>
    </source>
</evidence>
<reference evidence="1" key="2">
    <citation type="submission" date="2020-09" db="EMBL/GenBank/DDBJ databases">
        <authorList>
            <person name="Sun Q."/>
            <person name="Ohkuma M."/>
        </authorList>
    </citation>
    <scope>NUCLEOTIDE SEQUENCE</scope>
    <source>
        <strain evidence="1">JCM 17820</strain>
    </source>
</reference>
<name>A0A830GIR7_9EURY</name>
<comment type="caution">
    <text evidence="1">The sequence shown here is derived from an EMBL/GenBank/DDBJ whole genome shotgun (WGS) entry which is preliminary data.</text>
</comment>
<gene>
    <name evidence="1" type="ORF">GCM10009030_12760</name>
</gene>
<accession>A0A830GIR7</accession>
<evidence type="ECO:0000313" key="2">
    <source>
        <dbReference type="Proteomes" id="UP000605784"/>
    </source>
</evidence>
<reference evidence="1" key="1">
    <citation type="journal article" date="2014" name="Int. J. Syst. Evol. Microbiol.">
        <title>Complete genome sequence of Corynebacterium casei LMG S-19264T (=DSM 44701T), isolated from a smear-ripened cheese.</title>
        <authorList>
            <consortium name="US DOE Joint Genome Institute (JGI-PGF)"/>
            <person name="Walter F."/>
            <person name="Albersmeier A."/>
            <person name="Kalinowski J."/>
            <person name="Ruckert C."/>
        </authorList>
    </citation>
    <scope>NUCLEOTIDE SEQUENCE</scope>
    <source>
        <strain evidence="1">JCM 17820</strain>
    </source>
</reference>
<dbReference type="EMBL" id="BMOU01000001">
    <property type="protein sequence ID" value="GGN90574.1"/>
    <property type="molecule type" value="Genomic_DNA"/>
</dbReference>
<keyword evidence="2" id="KW-1185">Reference proteome</keyword>
<dbReference type="AlphaFoldDB" id="A0A830GIR7"/>
<dbReference type="Pfam" id="PF24411">
    <property type="entry name" value="DUF7545"/>
    <property type="match status" value="1"/>
</dbReference>
<proteinExistence type="predicted"/>
<dbReference type="RefSeq" id="WP_188995596.1">
    <property type="nucleotide sequence ID" value="NZ_BMOU01000001.1"/>
</dbReference>
<sequence length="95" mass="10318">MDSDTVTLTIEGDDATDELTVPSGLLDILREEADETDPQVVGDIAMFGLAQRIHGAVHHSQGEPDEEIAALEELTLDLFEERFGATFGELTGHDH</sequence>
<protein>
    <submittedName>
        <fullName evidence="1">Uncharacterized protein</fullName>
    </submittedName>
</protein>
<organism evidence="1 2">
    <name type="scientific">Haloarcula pellucida</name>
    <dbReference type="NCBI Taxonomy" id="1427151"/>
    <lineage>
        <taxon>Archaea</taxon>
        <taxon>Methanobacteriati</taxon>
        <taxon>Methanobacteriota</taxon>
        <taxon>Stenosarchaea group</taxon>
        <taxon>Halobacteria</taxon>
        <taxon>Halobacteriales</taxon>
        <taxon>Haloarculaceae</taxon>
        <taxon>Haloarcula</taxon>
    </lineage>
</organism>
<dbReference type="Proteomes" id="UP000605784">
    <property type="component" value="Unassembled WGS sequence"/>
</dbReference>
<dbReference type="InterPro" id="IPR055967">
    <property type="entry name" value="DUF7545"/>
</dbReference>